<dbReference type="Gene3D" id="1.25.40.10">
    <property type="entry name" value="Tetratricopeptide repeat domain"/>
    <property type="match status" value="1"/>
</dbReference>
<reference evidence="1 2" key="1">
    <citation type="journal article" date="2019" name="Int. J. Syst. Evol. Microbiol.">
        <title>The Global Catalogue of Microorganisms (GCM) 10K type strain sequencing project: providing services to taxonomists for standard genome sequencing and annotation.</title>
        <authorList>
            <consortium name="The Broad Institute Genomics Platform"/>
            <consortium name="The Broad Institute Genome Sequencing Center for Infectious Disease"/>
            <person name="Wu L."/>
            <person name="Ma J."/>
        </authorList>
    </citation>
    <scope>NUCLEOTIDE SEQUENCE [LARGE SCALE GENOMIC DNA]</scope>
    <source>
        <strain evidence="1 2">JCM 3146</strain>
    </source>
</reference>
<protein>
    <recommendedName>
        <fullName evidence="3">Transcriptional regulator</fullName>
    </recommendedName>
</protein>
<sequence>MKLARELGMSQVWVSQVSRERRDPGIIKASRLLARVGWELRITPIGEEEDPLKRRSFIATAASVALLPSAKVGPYEDPHYLRALATQLRTTRYEIGGVPLVATALRHLGRIGHSINALDPDVQVASAGLARAASVVLYDARMFDKAEKAGNFALILAKRADHAEDTANAFELLSQVSSYRGDHRRAAMYAQRGLGLPALTDECKARLSVRLGVCLAKTNAGGTERRSRNLLDIAHGYDGASSKSGAMILGSSGIVLSHLGHHEEGERYLDEAVRRFQGLPLLHGLWLGESAHAALRAADPNRAAHQMRAVARLSPLITSCRFDQKVDEILAESARWASVPEMREAREQLKAVQPSVKA</sequence>
<keyword evidence="2" id="KW-1185">Reference proteome</keyword>
<gene>
    <name evidence="1" type="ORF">GCM10010151_73240</name>
</gene>
<evidence type="ECO:0000313" key="1">
    <source>
        <dbReference type="EMBL" id="GAA0372633.1"/>
    </source>
</evidence>
<evidence type="ECO:0000313" key="2">
    <source>
        <dbReference type="Proteomes" id="UP001501822"/>
    </source>
</evidence>
<proteinExistence type="predicted"/>
<dbReference type="Proteomes" id="UP001501822">
    <property type="component" value="Unassembled WGS sequence"/>
</dbReference>
<comment type="caution">
    <text evidence="1">The sequence shown here is derived from an EMBL/GenBank/DDBJ whole genome shotgun (WGS) entry which is preliminary data.</text>
</comment>
<dbReference type="EMBL" id="BAAABM010000073">
    <property type="protein sequence ID" value="GAA0372633.1"/>
    <property type="molecule type" value="Genomic_DNA"/>
</dbReference>
<organism evidence="1 2">
    <name type="scientific">Actinoallomurus spadix</name>
    <dbReference type="NCBI Taxonomy" id="79912"/>
    <lineage>
        <taxon>Bacteria</taxon>
        <taxon>Bacillati</taxon>
        <taxon>Actinomycetota</taxon>
        <taxon>Actinomycetes</taxon>
        <taxon>Streptosporangiales</taxon>
        <taxon>Thermomonosporaceae</taxon>
        <taxon>Actinoallomurus</taxon>
    </lineage>
</organism>
<dbReference type="InterPro" id="IPR011990">
    <property type="entry name" value="TPR-like_helical_dom_sf"/>
</dbReference>
<accession>A0ABN0XU69</accession>
<name>A0ABN0XU69_9ACTN</name>
<evidence type="ECO:0008006" key="3">
    <source>
        <dbReference type="Google" id="ProtNLM"/>
    </source>
</evidence>